<comment type="subcellular location">
    <subcellularLocation>
        <location evidence="1">Secreted</location>
    </subcellularLocation>
</comment>
<dbReference type="GO" id="GO:0005576">
    <property type="term" value="C:extracellular region"/>
    <property type="evidence" value="ECO:0007669"/>
    <property type="project" value="UniProtKB-SubCell"/>
</dbReference>
<evidence type="ECO:0000256" key="5">
    <source>
        <dbReference type="ARBA" id="ARBA00022729"/>
    </source>
</evidence>
<keyword evidence="7" id="KW-1133">Transmembrane helix</keyword>
<dbReference type="STRING" id="1121302.SAMN02745163_04587"/>
<dbReference type="Pfam" id="PF00746">
    <property type="entry name" value="Gram_pos_anchor"/>
    <property type="match status" value="1"/>
</dbReference>
<proteinExistence type="inferred from homology"/>
<dbReference type="SUPFAM" id="SSF117074">
    <property type="entry name" value="Hypothetical protein PA1324"/>
    <property type="match status" value="1"/>
</dbReference>
<dbReference type="AlphaFoldDB" id="A0A1M6VYC7"/>
<keyword evidence="4" id="KW-0964">Secreted</keyword>
<evidence type="ECO:0000256" key="7">
    <source>
        <dbReference type="SAM" id="Phobius"/>
    </source>
</evidence>
<evidence type="ECO:0000256" key="1">
    <source>
        <dbReference type="ARBA" id="ARBA00004613"/>
    </source>
</evidence>
<dbReference type="OrthoDB" id="1726259at2"/>
<keyword evidence="6" id="KW-0572">Peptidoglycan-anchor</keyword>
<evidence type="ECO:0000256" key="6">
    <source>
        <dbReference type="ARBA" id="ARBA00023088"/>
    </source>
</evidence>
<evidence type="ECO:0000259" key="8">
    <source>
        <dbReference type="PROSITE" id="PS50847"/>
    </source>
</evidence>
<evidence type="ECO:0000256" key="3">
    <source>
        <dbReference type="ARBA" id="ARBA00022512"/>
    </source>
</evidence>
<dbReference type="PANTHER" id="PTHR36108:SF13">
    <property type="entry name" value="COLOSSIN-B-RELATED"/>
    <property type="match status" value="1"/>
</dbReference>
<keyword evidence="5" id="KW-0732">Signal</keyword>
<keyword evidence="3" id="KW-0134">Cell wall</keyword>
<dbReference type="RefSeq" id="WP_159433294.1">
    <property type="nucleotide sequence ID" value="NZ_FQZB01000042.1"/>
</dbReference>
<feature type="non-terminal residue" evidence="9">
    <location>
        <position position="1"/>
    </location>
</feature>
<dbReference type="Gene3D" id="2.60.40.10">
    <property type="entry name" value="Immunoglobulins"/>
    <property type="match status" value="1"/>
</dbReference>
<feature type="transmembrane region" description="Helical" evidence="7">
    <location>
        <begin position="186"/>
        <end position="207"/>
    </location>
</feature>
<dbReference type="EMBL" id="FQZB01000042">
    <property type="protein sequence ID" value="SHK86326.1"/>
    <property type="molecule type" value="Genomic_DNA"/>
</dbReference>
<reference evidence="9 10" key="1">
    <citation type="submission" date="2016-11" db="EMBL/GenBank/DDBJ databases">
        <authorList>
            <person name="Jaros S."/>
            <person name="Januszkiewicz K."/>
            <person name="Wedrychowicz H."/>
        </authorList>
    </citation>
    <scope>NUCLEOTIDE SEQUENCE [LARGE SCALE GENOMIC DNA]</scope>
    <source>
        <strain evidence="9 10">DSM 21758</strain>
    </source>
</reference>
<evidence type="ECO:0000313" key="10">
    <source>
        <dbReference type="Proteomes" id="UP000184310"/>
    </source>
</evidence>
<protein>
    <submittedName>
        <fullName evidence="9">LPXTG-motif cell wall anchor domain-containing protein</fullName>
    </submittedName>
</protein>
<accession>A0A1M6VYC7</accession>
<keyword evidence="10" id="KW-1185">Reference proteome</keyword>
<gene>
    <name evidence="9" type="ORF">SAMN02745163_04587</name>
</gene>
<dbReference type="PANTHER" id="PTHR36108">
    <property type="entry name" value="COLOSSIN-B-RELATED"/>
    <property type="match status" value="1"/>
</dbReference>
<evidence type="ECO:0000256" key="2">
    <source>
        <dbReference type="ARBA" id="ARBA00007257"/>
    </source>
</evidence>
<keyword evidence="7" id="KW-0812">Transmembrane</keyword>
<feature type="domain" description="Gram-positive cocci surface proteins LPxTG" evidence="8">
    <location>
        <begin position="180"/>
        <end position="212"/>
    </location>
</feature>
<dbReference type="InterPro" id="IPR013783">
    <property type="entry name" value="Ig-like_fold"/>
</dbReference>
<dbReference type="InterPro" id="IPR019931">
    <property type="entry name" value="LPXTG_anchor"/>
</dbReference>
<evidence type="ECO:0000256" key="4">
    <source>
        <dbReference type="ARBA" id="ARBA00022525"/>
    </source>
</evidence>
<name>A0A1M6VYC7_9CLOT</name>
<dbReference type="PROSITE" id="PS50847">
    <property type="entry name" value="GRAM_POS_ANCHORING"/>
    <property type="match status" value="1"/>
</dbReference>
<sequence>EEVKVPNGYEKFGDSKFKFEINKDNLGKTIEISAKNLKKQEPPTPSEKLGSIGDTVWIDKNENGIQDKDEFLADKVKVILYKEDGKTKIADMYTANGGKYLFDKLPLGSYRVKFELPEGYKFTKIGSIDKDLDSDADADDTGMTQIITLDDKNNQRLTIDAGIIKLEQKNPIKEVIKAVLPKTGEAFTSFALAGALLVLAGAIVLIVRKYKK</sequence>
<dbReference type="InterPro" id="IPR033764">
    <property type="entry name" value="Sdr_B"/>
</dbReference>
<keyword evidence="7" id="KW-0472">Membrane</keyword>
<dbReference type="NCBIfam" id="TIGR01167">
    <property type="entry name" value="LPXTG_anchor"/>
    <property type="match status" value="1"/>
</dbReference>
<evidence type="ECO:0000313" key="9">
    <source>
        <dbReference type="EMBL" id="SHK86326.1"/>
    </source>
</evidence>
<comment type="similarity">
    <text evidence="2">Belongs to the serine-aspartate repeat-containing protein (SDr) family.</text>
</comment>
<organism evidence="9 10">
    <name type="scientific">Clostridium cavendishii DSM 21758</name>
    <dbReference type="NCBI Taxonomy" id="1121302"/>
    <lineage>
        <taxon>Bacteria</taxon>
        <taxon>Bacillati</taxon>
        <taxon>Bacillota</taxon>
        <taxon>Clostridia</taxon>
        <taxon>Eubacteriales</taxon>
        <taxon>Clostridiaceae</taxon>
        <taxon>Clostridium</taxon>
    </lineage>
</organism>
<dbReference type="Proteomes" id="UP000184310">
    <property type="component" value="Unassembled WGS sequence"/>
</dbReference>
<dbReference type="Pfam" id="PF17210">
    <property type="entry name" value="SdrD_B"/>
    <property type="match status" value="1"/>
</dbReference>